<evidence type="ECO:0000256" key="2">
    <source>
        <dbReference type="SAM" id="MobiDB-lite"/>
    </source>
</evidence>
<feature type="region of interest" description="Disordered" evidence="2">
    <location>
        <begin position="794"/>
        <end position="815"/>
    </location>
</feature>
<dbReference type="GeneID" id="7838368"/>
<dbReference type="EMBL" id="GG662449">
    <property type="protein sequence ID" value="EAS04313.2"/>
    <property type="molecule type" value="Genomic_DNA"/>
</dbReference>
<dbReference type="Proteomes" id="UP000009168">
    <property type="component" value="Unassembled WGS sequence"/>
</dbReference>
<dbReference type="PANTHER" id="PTHR31398">
    <property type="entry name" value="MEIOTIC NUCLEAR DIVISION PROTEIN 1 HOMOLOG"/>
    <property type="match status" value="1"/>
</dbReference>
<reference evidence="5" key="1">
    <citation type="journal article" date="2006" name="PLoS Biol.">
        <title>Macronuclear genome sequence of the ciliate Tetrahymena thermophila, a model eukaryote.</title>
        <authorList>
            <person name="Eisen J.A."/>
            <person name="Coyne R.S."/>
            <person name="Wu M."/>
            <person name="Wu D."/>
            <person name="Thiagarajan M."/>
            <person name="Wortman J.R."/>
            <person name="Badger J.H."/>
            <person name="Ren Q."/>
            <person name="Amedeo P."/>
            <person name="Jones K.M."/>
            <person name="Tallon L.J."/>
            <person name="Delcher A.L."/>
            <person name="Salzberg S.L."/>
            <person name="Silva J.C."/>
            <person name="Haas B.J."/>
            <person name="Majoros W.H."/>
            <person name="Farzad M."/>
            <person name="Carlton J.M."/>
            <person name="Smith R.K. Jr."/>
            <person name="Garg J."/>
            <person name="Pearlman R.E."/>
            <person name="Karrer K.M."/>
            <person name="Sun L."/>
            <person name="Manning G."/>
            <person name="Elde N.C."/>
            <person name="Turkewitz A.P."/>
            <person name="Asai D.J."/>
            <person name="Wilkes D.E."/>
            <person name="Wang Y."/>
            <person name="Cai H."/>
            <person name="Collins K."/>
            <person name="Stewart B.A."/>
            <person name="Lee S.R."/>
            <person name="Wilamowska K."/>
            <person name="Weinberg Z."/>
            <person name="Ruzzo W.L."/>
            <person name="Wloga D."/>
            <person name="Gaertig J."/>
            <person name="Frankel J."/>
            <person name="Tsao C.-C."/>
            <person name="Gorovsky M.A."/>
            <person name="Keeling P.J."/>
            <person name="Waller R.F."/>
            <person name="Patron N.J."/>
            <person name="Cherry J.M."/>
            <person name="Stover N.A."/>
            <person name="Krieger C.J."/>
            <person name="del Toro C."/>
            <person name="Ryder H.F."/>
            <person name="Williamson S.C."/>
            <person name="Barbeau R.A."/>
            <person name="Hamilton E.P."/>
            <person name="Orias E."/>
        </authorList>
    </citation>
    <scope>NUCLEOTIDE SEQUENCE [LARGE SCALE GENOMIC DNA]</scope>
    <source>
        <strain evidence="5">SB210</strain>
    </source>
</reference>
<dbReference type="OrthoDB" id="290621at2759"/>
<evidence type="ECO:0000256" key="3">
    <source>
        <dbReference type="SAM" id="Phobius"/>
    </source>
</evidence>
<dbReference type="RefSeq" id="XP_001024558.2">
    <property type="nucleotide sequence ID" value="XM_001024558.2"/>
</dbReference>
<keyword evidence="3" id="KW-0472">Membrane</keyword>
<keyword evidence="3" id="KW-1133">Transmembrane helix</keyword>
<evidence type="ECO:0000256" key="1">
    <source>
        <dbReference type="SAM" id="Coils"/>
    </source>
</evidence>
<dbReference type="FunCoup" id="I7MIE4">
    <property type="interactions" value="57"/>
</dbReference>
<protein>
    <submittedName>
        <fullName evidence="4">Transmembrane protein, putative</fullName>
    </submittedName>
</protein>
<evidence type="ECO:0000313" key="4">
    <source>
        <dbReference type="EMBL" id="EAS04313.2"/>
    </source>
</evidence>
<feature type="coiled-coil region" evidence="1">
    <location>
        <begin position="380"/>
        <end position="407"/>
    </location>
</feature>
<organism evidence="4 5">
    <name type="scientific">Tetrahymena thermophila (strain SB210)</name>
    <dbReference type="NCBI Taxonomy" id="312017"/>
    <lineage>
        <taxon>Eukaryota</taxon>
        <taxon>Sar</taxon>
        <taxon>Alveolata</taxon>
        <taxon>Ciliophora</taxon>
        <taxon>Intramacronucleata</taxon>
        <taxon>Oligohymenophorea</taxon>
        <taxon>Hymenostomatida</taxon>
        <taxon>Tetrahymenina</taxon>
        <taxon>Tetrahymenidae</taxon>
        <taxon>Tetrahymena</taxon>
    </lineage>
</organism>
<feature type="transmembrane region" description="Helical" evidence="3">
    <location>
        <begin position="340"/>
        <end position="367"/>
    </location>
</feature>
<gene>
    <name evidence="4" type="ORF">TTHERM_00300310</name>
</gene>
<dbReference type="GO" id="GO:0005634">
    <property type="term" value="C:nucleus"/>
    <property type="evidence" value="ECO:0007669"/>
    <property type="project" value="TreeGrafter"/>
</dbReference>
<dbReference type="PANTHER" id="PTHR31398:SF0">
    <property type="entry name" value="MEIOTIC NUCLEAR DIVISION PROTEIN 1 HOMOLOG"/>
    <property type="match status" value="1"/>
</dbReference>
<dbReference type="KEGG" id="tet:TTHERM_00300310"/>
<accession>I7MIE4</accession>
<keyword evidence="1" id="KW-0175">Coiled coil</keyword>
<sequence length="989" mass="116869">MSTNTFKNSNKSLFERFNAVIKHMDLFGQEVKMNYRKTPVYTTCFGGVMTIITFTLILIFFSKNVQDFIQKKNIQVLSETTYLKDPPLLELNFTSYMFAVQIQQENFLNKPYFLVQVEQKKYQRKDGNLDKSYAQTIQMEPCRLDHWKQLNDGFNWEFAFNKLGLDQWLCPKKDQKITLEGNYASSLFQFMKISILKCENKVLQQLYKWDISCASEQEFSDFLKKKKGTAVLQIYQSNNIINPQQEPPNQPYLSDDLFFYIHPNRFLSSANIYLQEANILTDQSIWPNQNYQNQVFPYFEQNDYREAFEAVNPTRFGSYFLRRGHIIEKHNRQYQKIDSLLSYIGGFLQFVIFVMTFIVGYFNYWIFVVDIANRLYNFKKKEDKQTIQQRQEQLNSLLKQNENNQNIGNNLHQQNNKGLKVQDKQNELKLGKMKSSLKKYELSAEDIRLLIKERQKSQCKNDTNIKLNSKKTKKKVTYFKSKTLALQNEEQIIELEKQNKSQFDFKKDNSSELGQKNFLNNQIINNKSTSFDVIDLKGLSEVNQQNLNIKTPQFNKNRKIQKKEYKYQQSIIQQQNENFNLLASYNSIALNEDNNLASSQRQKNNIIILDEIQQNQQGSLKSIQNFKIEDNQDILTPNNKLQEPLKSSLKENQTLEKNSNQYFKDGIFEGLNISNKKSFLINQFEQIISKNKRLIIGIKFFLNKIFCGCLFKSIDNKLINKAHKLIQSDLDVYMIIQKLQEIDKIKQIIFDKQQQIMFGFFPKIDITVDDDNENEINYQREYLYQEFKKSSRSTLQTNNQSKETSQKSAHLTQNQKNSVKIQGAIMKRDNFKNLEAYKKLYEAYCYISKQNSSLHKHEINQKLINMLGSEMADIFQTSKLLTNEEDIQSEMEFDELKEKGYPTLKRKCLSGETFKDVIIFDNYQEQFFSENDIQKGQLQFYLDKLNQKSKLDKQSQFSCIDVPQEQAGIFQVKVNHNNFLKDNAKINFW</sequence>
<dbReference type="GO" id="GO:0007131">
    <property type="term" value="P:reciprocal meiotic recombination"/>
    <property type="evidence" value="ECO:0007669"/>
    <property type="project" value="TreeGrafter"/>
</dbReference>
<evidence type="ECO:0000313" key="5">
    <source>
        <dbReference type="Proteomes" id="UP000009168"/>
    </source>
</evidence>
<feature type="transmembrane region" description="Helical" evidence="3">
    <location>
        <begin position="40"/>
        <end position="61"/>
    </location>
</feature>
<dbReference type="AlphaFoldDB" id="I7MIE4"/>
<proteinExistence type="predicted"/>
<keyword evidence="5" id="KW-1185">Reference proteome</keyword>
<keyword evidence="3 4" id="KW-0812">Transmembrane</keyword>
<dbReference type="InParanoid" id="I7MIE4"/>
<name>I7MIE4_TETTS</name>